<organism evidence="4 5">
    <name type="scientific">Paenibacillus cineris</name>
    <dbReference type="NCBI Taxonomy" id="237530"/>
    <lineage>
        <taxon>Bacteria</taxon>
        <taxon>Bacillati</taxon>
        <taxon>Bacillota</taxon>
        <taxon>Bacilli</taxon>
        <taxon>Bacillales</taxon>
        <taxon>Paenibacillaceae</taxon>
        <taxon>Paenibacillus</taxon>
    </lineage>
</organism>
<dbReference type="PANTHER" id="PTHR43420">
    <property type="entry name" value="ACETYLTRANSFERASE"/>
    <property type="match status" value="1"/>
</dbReference>
<keyword evidence="5" id="KW-1185">Reference proteome</keyword>
<protein>
    <recommendedName>
        <fullName evidence="3">N-acetyltransferase domain-containing protein</fullName>
    </recommendedName>
</protein>
<dbReference type="InterPro" id="IPR016181">
    <property type="entry name" value="Acyl_CoA_acyltransferase"/>
</dbReference>
<evidence type="ECO:0000256" key="2">
    <source>
        <dbReference type="ARBA" id="ARBA00023315"/>
    </source>
</evidence>
<name>A0ABQ4L662_9BACL</name>
<feature type="domain" description="N-acetyltransferase" evidence="3">
    <location>
        <begin position="144"/>
        <end position="284"/>
    </location>
</feature>
<evidence type="ECO:0000313" key="4">
    <source>
        <dbReference type="EMBL" id="GIO52076.1"/>
    </source>
</evidence>
<dbReference type="Proteomes" id="UP000676601">
    <property type="component" value="Unassembled WGS sequence"/>
</dbReference>
<dbReference type="RefSeq" id="WP_212982642.1">
    <property type="nucleotide sequence ID" value="NZ_BORU01000001.1"/>
</dbReference>
<keyword evidence="1" id="KW-0808">Transferase</keyword>
<dbReference type="PROSITE" id="PS51186">
    <property type="entry name" value="GNAT"/>
    <property type="match status" value="1"/>
</dbReference>
<dbReference type="SUPFAM" id="SSF55729">
    <property type="entry name" value="Acyl-CoA N-acyltransferases (Nat)"/>
    <property type="match status" value="1"/>
</dbReference>
<accession>A0ABQ4L662</accession>
<evidence type="ECO:0000259" key="3">
    <source>
        <dbReference type="PROSITE" id="PS51186"/>
    </source>
</evidence>
<dbReference type="Gene3D" id="3.40.630.30">
    <property type="match status" value="1"/>
</dbReference>
<dbReference type="CDD" id="cd04301">
    <property type="entry name" value="NAT_SF"/>
    <property type="match status" value="1"/>
</dbReference>
<dbReference type="EMBL" id="BORU01000001">
    <property type="protein sequence ID" value="GIO52076.1"/>
    <property type="molecule type" value="Genomic_DNA"/>
</dbReference>
<dbReference type="Pfam" id="PF00583">
    <property type="entry name" value="Acetyltransf_1"/>
    <property type="match status" value="1"/>
</dbReference>
<evidence type="ECO:0000256" key="1">
    <source>
        <dbReference type="ARBA" id="ARBA00022679"/>
    </source>
</evidence>
<proteinExistence type="predicted"/>
<evidence type="ECO:0000313" key="5">
    <source>
        <dbReference type="Proteomes" id="UP000676601"/>
    </source>
</evidence>
<comment type="caution">
    <text evidence="4">The sequence shown here is derived from an EMBL/GenBank/DDBJ whole genome shotgun (WGS) entry which is preliminary data.</text>
</comment>
<reference evidence="4 5" key="1">
    <citation type="submission" date="2021-03" db="EMBL/GenBank/DDBJ databases">
        <title>Antimicrobial resistance genes in bacteria isolated from Japanese honey, and their potential for conferring macrolide and lincosamide resistance in the American foulbrood pathogen Paenibacillus larvae.</title>
        <authorList>
            <person name="Okamoto M."/>
            <person name="Kumagai M."/>
            <person name="Kanamori H."/>
            <person name="Takamatsu D."/>
        </authorList>
    </citation>
    <scope>NUCLEOTIDE SEQUENCE [LARGE SCALE GENOMIC DNA]</scope>
    <source>
        <strain evidence="4 5">J21TS7</strain>
    </source>
</reference>
<dbReference type="InterPro" id="IPR050680">
    <property type="entry name" value="YpeA/RimI_acetyltransf"/>
</dbReference>
<keyword evidence="2" id="KW-0012">Acyltransferase</keyword>
<gene>
    <name evidence="4" type="ORF">J21TS7_03940</name>
</gene>
<dbReference type="InterPro" id="IPR000182">
    <property type="entry name" value="GNAT_dom"/>
</dbReference>
<sequence length="284" mass="32707">MDTETIDDILGLIAYISPQARDYVELAVRNEKLDVIYHKATEREHGVFCIAEDDQSVIAYCSFIQEADSDALLDLIANTMTPYLQQTGTKELCFNLYGENVRAIHFVRQLGFQTDMEGYHLYYDGPHEPDLSHTDLIVNTYEASMLTPLADLFDRAYAALNAENGWPLDEHRMNISLFHKRLEDKVRNDEFRSFWKEGTLIGAYIISGEYIQDIVVAPDQQNRGYGSAILTHCIRHMMGKQIPKIYLRIAKTNQGAKRLYERHQFKVVSSFAEHTWRATKKDSV</sequence>